<evidence type="ECO:0000313" key="2">
    <source>
        <dbReference type="Proteomes" id="UP001056120"/>
    </source>
</evidence>
<reference evidence="2" key="1">
    <citation type="journal article" date="2022" name="Mol. Ecol. Resour.">
        <title>The genomes of chicory, endive, great burdock and yacon provide insights into Asteraceae palaeo-polyploidization history and plant inulin production.</title>
        <authorList>
            <person name="Fan W."/>
            <person name="Wang S."/>
            <person name="Wang H."/>
            <person name="Wang A."/>
            <person name="Jiang F."/>
            <person name="Liu H."/>
            <person name="Zhao H."/>
            <person name="Xu D."/>
            <person name="Zhang Y."/>
        </authorList>
    </citation>
    <scope>NUCLEOTIDE SEQUENCE [LARGE SCALE GENOMIC DNA]</scope>
    <source>
        <strain evidence="2">cv. Yunnan</strain>
    </source>
</reference>
<protein>
    <submittedName>
        <fullName evidence="1">Uncharacterized protein</fullName>
    </submittedName>
</protein>
<reference evidence="1 2" key="2">
    <citation type="journal article" date="2022" name="Mol. Ecol. Resour.">
        <title>The genomes of chicory, endive, great burdock and yacon provide insights into Asteraceae paleo-polyploidization history and plant inulin production.</title>
        <authorList>
            <person name="Fan W."/>
            <person name="Wang S."/>
            <person name="Wang H."/>
            <person name="Wang A."/>
            <person name="Jiang F."/>
            <person name="Liu H."/>
            <person name="Zhao H."/>
            <person name="Xu D."/>
            <person name="Zhang Y."/>
        </authorList>
    </citation>
    <scope>NUCLEOTIDE SEQUENCE [LARGE SCALE GENOMIC DNA]</scope>
    <source>
        <strain evidence="2">cv. Yunnan</strain>
        <tissue evidence="1">Leaves</tissue>
    </source>
</reference>
<dbReference type="EMBL" id="CM042029">
    <property type="protein sequence ID" value="KAI3796334.1"/>
    <property type="molecule type" value="Genomic_DNA"/>
</dbReference>
<evidence type="ECO:0000313" key="1">
    <source>
        <dbReference type="EMBL" id="KAI3796334.1"/>
    </source>
</evidence>
<gene>
    <name evidence="1" type="ORF">L1987_39002</name>
</gene>
<name>A0ACB9HKK2_9ASTR</name>
<organism evidence="1 2">
    <name type="scientific">Smallanthus sonchifolius</name>
    <dbReference type="NCBI Taxonomy" id="185202"/>
    <lineage>
        <taxon>Eukaryota</taxon>
        <taxon>Viridiplantae</taxon>
        <taxon>Streptophyta</taxon>
        <taxon>Embryophyta</taxon>
        <taxon>Tracheophyta</taxon>
        <taxon>Spermatophyta</taxon>
        <taxon>Magnoliopsida</taxon>
        <taxon>eudicotyledons</taxon>
        <taxon>Gunneridae</taxon>
        <taxon>Pentapetalae</taxon>
        <taxon>asterids</taxon>
        <taxon>campanulids</taxon>
        <taxon>Asterales</taxon>
        <taxon>Asteraceae</taxon>
        <taxon>Asteroideae</taxon>
        <taxon>Heliantheae alliance</taxon>
        <taxon>Millerieae</taxon>
        <taxon>Smallanthus</taxon>
    </lineage>
</organism>
<proteinExistence type="predicted"/>
<accession>A0ACB9HKK2</accession>
<sequence>MERIGCPSLSNTTTDLTPCYSLKASPHNFQSQKIRPVPVRILSAFSLYSDLEAPLVRPKRKKIWVDCFVQFRWIIVIFVVLPISFTLYFLTYLGDVRSEWKSYKQRLKEHD</sequence>
<keyword evidence="2" id="KW-1185">Reference proteome</keyword>
<comment type="caution">
    <text evidence="1">The sequence shown here is derived from an EMBL/GenBank/DDBJ whole genome shotgun (WGS) entry which is preliminary data.</text>
</comment>
<dbReference type="Proteomes" id="UP001056120">
    <property type="component" value="Linkage Group LG12"/>
</dbReference>